<feature type="compositionally biased region" description="Low complexity" evidence="1">
    <location>
        <begin position="58"/>
        <end position="79"/>
    </location>
</feature>
<dbReference type="KEGG" id="spri:SPRI_4663"/>
<reference evidence="3 4" key="1">
    <citation type="submission" date="2015-08" db="EMBL/GenBank/DDBJ databases">
        <title>Genome sequence of the pristinamycin over-producing bacterium Streptomyces pristinaespiralis HCCB10218.</title>
        <authorList>
            <person name="Tian J."/>
            <person name="Yang J."/>
            <person name="Li L."/>
            <person name="Ruan L."/>
            <person name="Wei W."/>
            <person name="Zheng G."/>
            <person name="Wei Z."/>
            <person name="Yang S."/>
            <person name="Ge M."/>
            <person name="Jiang W."/>
            <person name="Lu Y."/>
        </authorList>
    </citation>
    <scope>NUCLEOTIDE SEQUENCE [LARGE SCALE GENOMIC DNA]</scope>
    <source>
        <strain evidence="3 4">HCCB 10218</strain>
    </source>
</reference>
<dbReference type="GeneID" id="97234287"/>
<proteinExistence type="predicted"/>
<organism evidence="3">
    <name type="scientific">Streptomyces pristinaespiralis</name>
    <dbReference type="NCBI Taxonomy" id="38300"/>
    <lineage>
        <taxon>Bacteria</taxon>
        <taxon>Bacillati</taxon>
        <taxon>Actinomycetota</taxon>
        <taxon>Actinomycetes</taxon>
        <taxon>Kitasatosporales</taxon>
        <taxon>Streptomycetaceae</taxon>
        <taxon>Streptomyces</taxon>
    </lineage>
</organism>
<sequence>MRSTRNRGRTKALIAAPLMALALLTVTACEDSGGSGPSYGAGAEGQPADRAPAASPDGSGAEEPAGEQPAADGSTATAPPKQPPAPAISVRTAESDLGTILVDDQGRTLYGFTKDKPGRANCDSDCIAVWPALISAKDVTAGEGTDASLLKEIKLGAGAEQAVYGDWPLYYYVGDVTAGDVNGQGLDGEWFVVAADGKLIKSHA</sequence>
<dbReference type="PROSITE" id="PS51257">
    <property type="entry name" value="PROKAR_LIPOPROTEIN"/>
    <property type="match status" value="1"/>
</dbReference>
<keyword evidence="2" id="KW-0732">Signal</keyword>
<dbReference type="EMBL" id="CP011340">
    <property type="protein sequence ID" value="ALC22969.1"/>
    <property type="molecule type" value="Genomic_DNA"/>
</dbReference>
<protein>
    <submittedName>
        <fullName evidence="3">Lipoprotein</fullName>
    </submittedName>
</protein>
<gene>
    <name evidence="3" type="ORF">SPRI_4663</name>
</gene>
<feature type="signal peptide" evidence="2">
    <location>
        <begin position="1"/>
        <end position="28"/>
    </location>
</feature>
<name>A0A0M3QJC3_STRPR</name>
<evidence type="ECO:0000313" key="4">
    <source>
        <dbReference type="Proteomes" id="UP000060513"/>
    </source>
</evidence>
<dbReference type="GO" id="GO:0043448">
    <property type="term" value="P:alkane catabolic process"/>
    <property type="evidence" value="ECO:0007669"/>
    <property type="project" value="TreeGrafter"/>
</dbReference>
<keyword evidence="3" id="KW-0449">Lipoprotein</keyword>
<feature type="region of interest" description="Disordered" evidence="1">
    <location>
        <begin position="31"/>
        <end position="88"/>
    </location>
</feature>
<evidence type="ECO:0000313" key="3">
    <source>
        <dbReference type="EMBL" id="ALC22969.1"/>
    </source>
</evidence>
<feature type="compositionally biased region" description="Gly residues" evidence="1">
    <location>
        <begin position="33"/>
        <end position="43"/>
    </location>
</feature>
<evidence type="ECO:0000256" key="1">
    <source>
        <dbReference type="SAM" id="MobiDB-lite"/>
    </source>
</evidence>
<feature type="chain" id="PRO_5038857658" evidence="2">
    <location>
        <begin position="29"/>
        <end position="204"/>
    </location>
</feature>
<dbReference type="InterPro" id="IPR005297">
    <property type="entry name" value="Lipoprotein_repeat"/>
</dbReference>
<dbReference type="PANTHER" id="PTHR39335:SF1">
    <property type="entry name" value="BLL4220 PROTEIN"/>
    <property type="match status" value="1"/>
</dbReference>
<dbReference type="PATRIC" id="fig|38300.4.peg.4891"/>
<dbReference type="AlphaFoldDB" id="A0A0M3QJC3"/>
<dbReference type="PANTHER" id="PTHR39335">
    <property type="entry name" value="BLL4220 PROTEIN"/>
    <property type="match status" value="1"/>
</dbReference>
<dbReference type="Proteomes" id="UP000060513">
    <property type="component" value="Chromosome"/>
</dbReference>
<evidence type="ECO:0000256" key="2">
    <source>
        <dbReference type="SAM" id="SignalP"/>
    </source>
</evidence>
<dbReference type="Pfam" id="PF03640">
    <property type="entry name" value="Lipoprotein_15"/>
    <property type="match status" value="2"/>
</dbReference>
<accession>A0A0M3QJC3</accession>
<dbReference type="RefSeq" id="WP_050791554.1">
    <property type="nucleotide sequence ID" value="NZ_CP011340.1"/>
</dbReference>